<protein>
    <recommendedName>
        <fullName evidence="2">Gamma-glutamylcyclotransferase AIG2-like domain-containing protein</fullName>
    </recommendedName>
</protein>
<evidence type="ECO:0000313" key="3">
    <source>
        <dbReference type="EMBL" id="KAF2016171.1"/>
    </source>
</evidence>
<dbReference type="InterPro" id="IPR013024">
    <property type="entry name" value="GGCT-like"/>
</dbReference>
<keyword evidence="4" id="KW-1185">Reference proteome</keyword>
<evidence type="ECO:0000313" key="4">
    <source>
        <dbReference type="Proteomes" id="UP000799778"/>
    </source>
</evidence>
<dbReference type="Pfam" id="PF06094">
    <property type="entry name" value="GGACT"/>
    <property type="match status" value="1"/>
</dbReference>
<accession>A0A6A5XTX7</accession>
<evidence type="ECO:0000259" key="2">
    <source>
        <dbReference type="Pfam" id="PF06094"/>
    </source>
</evidence>
<dbReference type="CDD" id="cd06661">
    <property type="entry name" value="GGCT_like"/>
    <property type="match status" value="1"/>
</dbReference>
<dbReference type="Gene3D" id="3.10.490.10">
    <property type="entry name" value="Gamma-glutamyl cyclotransferase-like"/>
    <property type="match status" value="1"/>
</dbReference>
<gene>
    <name evidence="3" type="ORF">BU24DRAFT_450754</name>
</gene>
<dbReference type="EMBL" id="ML978069">
    <property type="protein sequence ID" value="KAF2016171.1"/>
    <property type="molecule type" value="Genomic_DNA"/>
</dbReference>
<dbReference type="AlphaFoldDB" id="A0A6A5XTX7"/>
<feature type="region of interest" description="Disordered" evidence="1">
    <location>
        <begin position="1"/>
        <end position="95"/>
    </location>
</feature>
<dbReference type="GeneID" id="54288446"/>
<reference evidence="3" key="1">
    <citation type="journal article" date="2020" name="Stud. Mycol.">
        <title>101 Dothideomycetes genomes: a test case for predicting lifestyles and emergence of pathogens.</title>
        <authorList>
            <person name="Haridas S."/>
            <person name="Albert R."/>
            <person name="Binder M."/>
            <person name="Bloem J."/>
            <person name="Labutti K."/>
            <person name="Salamov A."/>
            <person name="Andreopoulos B."/>
            <person name="Baker S."/>
            <person name="Barry K."/>
            <person name="Bills G."/>
            <person name="Bluhm B."/>
            <person name="Cannon C."/>
            <person name="Castanera R."/>
            <person name="Culley D."/>
            <person name="Daum C."/>
            <person name="Ezra D."/>
            <person name="Gonzalez J."/>
            <person name="Henrissat B."/>
            <person name="Kuo A."/>
            <person name="Liang C."/>
            <person name="Lipzen A."/>
            <person name="Lutzoni F."/>
            <person name="Magnuson J."/>
            <person name="Mondo S."/>
            <person name="Nolan M."/>
            <person name="Ohm R."/>
            <person name="Pangilinan J."/>
            <person name="Park H.-J."/>
            <person name="Ramirez L."/>
            <person name="Alfaro M."/>
            <person name="Sun H."/>
            <person name="Tritt A."/>
            <person name="Yoshinaga Y."/>
            <person name="Zwiers L.-H."/>
            <person name="Turgeon B."/>
            <person name="Goodwin S."/>
            <person name="Spatafora J."/>
            <person name="Crous P."/>
            <person name="Grigoriev I."/>
        </authorList>
    </citation>
    <scope>NUCLEOTIDE SEQUENCE</scope>
    <source>
        <strain evidence="3">CBS 175.79</strain>
    </source>
</reference>
<dbReference type="RefSeq" id="XP_033384510.1">
    <property type="nucleotide sequence ID" value="XM_033531049.1"/>
</dbReference>
<sequence length="248" mass="27560">MPHSNQPPSSVPKEGLYKLFPPQNPQEEERGKARANRTVDRPDPGAIEPRKGKWKGGKGQLPIQSIVEKCVPSASKGPEESGHTQPPPSRGSSALREFDFDFSESQPSADDAPPPAQYFFFYGELDDNERVRLLFHRLKCAVELQSATLHGYETVTTQPPKFTITLASGKTEGIKGGLYKIRNETELELLEIKSAPYSRIAEVEVEMDSNMLDWGKKKKKQCALTFVANSISKAGLKRTPSGRLKIEH</sequence>
<evidence type="ECO:0000256" key="1">
    <source>
        <dbReference type="SAM" id="MobiDB-lite"/>
    </source>
</evidence>
<proteinExistence type="predicted"/>
<dbReference type="InterPro" id="IPR009288">
    <property type="entry name" value="AIG2-like_dom"/>
</dbReference>
<feature type="compositionally biased region" description="Basic and acidic residues" evidence="1">
    <location>
        <begin position="27"/>
        <end position="51"/>
    </location>
</feature>
<name>A0A6A5XTX7_9PLEO</name>
<dbReference type="Proteomes" id="UP000799778">
    <property type="component" value="Unassembled WGS sequence"/>
</dbReference>
<organism evidence="3 4">
    <name type="scientific">Aaosphaeria arxii CBS 175.79</name>
    <dbReference type="NCBI Taxonomy" id="1450172"/>
    <lineage>
        <taxon>Eukaryota</taxon>
        <taxon>Fungi</taxon>
        <taxon>Dikarya</taxon>
        <taxon>Ascomycota</taxon>
        <taxon>Pezizomycotina</taxon>
        <taxon>Dothideomycetes</taxon>
        <taxon>Pleosporomycetidae</taxon>
        <taxon>Pleosporales</taxon>
        <taxon>Pleosporales incertae sedis</taxon>
        <taxon>Aaosphaeria</taxon>
    </lineage>
</organism>
<feature type="domain" description="Gamma-glutamylcyclotransferase AIG2-like" evidence="2">
    <location>
        <begin position="119"/>
        <end position="242"/>
    </location>
</feature>